<evidence type="ECO:0000313" key="2">
    <source>
        <dbReference type="Proteomes" id="UP000184286"/>
    </source>
</evidence>
<reference evidence="1 2" key="2">
    <citation type="submission" date="2017-02" db="EMBL/GenBank/DDBJ databases">
        <title>Draft genome sequence of Streptomyces phaeoluteigriseus type strain DSM41896.</title>
        <authorList>
            <person name="Salih T.S."/>
            <person name="Algora Gallardo L."/>
            <person name="Melo Santos T."/>
            <person name="Filgueira Martinez S."/>
            <person name="Herron P.R."/>
        </authorList>
    </citation>
    <scope>NUCLEOTIDE SEQUENCE [LARGE SCALE GENOMIC DNA]</scope>
    <source>
        <strain evidence="1 2">DSM 41896</strain>
    </source>
</reference>
<dbReference type="Proteomes" id="UP000184286">
    <property type="component" value="Unassembled WGS sequence"/>
</dbReference>
<evidence type="ECO:0000313" key="1">
    <source>
        <dbReference type="EMBL" id="OQD55391.1"/>
    </source>
</evidence>
<dbReference type="AlphaFoldDB" id="A0A1V6MSE1"/>
<accession>A0A1V6MSE1</accession>
<proteinExistence type="predicted"/>
<dbReference type="RefSeq" id="WP_073490825.1">
    <property type="nucleotide sequence ID" value="NZ_MPOH02000011.1"/>
</dbReference>
<gene>
    <name evidence="1" type="ORF">BM536_012385</name>
</gene>
<dbReference type="EMBL" id="MPOH02000011">
    <property type="protein sequence ID" value="OQD55391.1"/>
    <property type="molecule type" value="Genomic_DNA"/>
</dbReference>
<organism evidence="1 2">
    <name type="scientific">Streptomyces phaeoluteigriseus</name>
    <dbReference type="NCBI Taxonomy" id="114686"/>
    <lineage>
        <taxon>Bacteria</taxon>
        <taxon>Bacillati</taxon>
        <taxon>Actinomycetota</taxon>
        <taxon>Actinomycetes</taxon>
        <taxon>Kitasatosporales</taxon>
        <taxon>Streptomycetaceae</taxon>
        <taxon>Streptomyces</taxon>
        <taxon>Streptomyces aurantiacus group</taxon>
    </lineage>
</organism>
<reference evidence="2" key="1">
    <citation type="submission" date="2016-11" db="EMBL/GenBank/DDBJ databases">
        <authorList>
            <person name="Schniete J.K."/>
            <person name="Salih T."/>
            <person name="Algora Gallardo L."/>
            <person name="Martinez Fernandez S."/>
            <person name="Herron P.R."/>
        </authorList>
    </citation>
    <scope>NUCLEOTIDE SEQUENCE [LARGE SCALE GENOMIC DNA]</scope>
    <source>
        <strain evidence="2">DSM 41896</strain>
    </source>
</reference>
<comment type="caution">
    <text evidence="1">The sequence shown here is derived from an EMBL/GenBank/DDBJ whole genome shotgun (WGS) entry which is preliminary data.</text>
</comment>
<protein>
    <submittedName>
        <fullName evidence="1">Uncharacterized protein</fullName>
    </submittedName>
</protein>
<name>A0A1V6MSE1_9ACTN</name>
<sequence>MVASDNTMSGKTWIGKSRHTFCVNTARHFEAQQRKALENGNSEAAEQYRLWGLGFLHETAEIISGKPKRIVSDTEAARLRAAEDEAKQAAADAEHLAALKKKLGITPRANGSAYRPFRGGLPTLGKDR</sequence>